<evidence type="ECO:0000256" key="1">
    <source>
        <dbReference type="ARBA" id="ARBA00006845"/>
    </source>
</evidence>
<evidence type="ECO:0000313" key="4">
    <source>
        <dbReference type="Proteomes" id="UP000190166"/>
    </source>
</evidence>
<evidence type="ECO:0000313" key="3">
    <source>
        <dbReference type="EMBL" id="SKD09104.1"/>
    </source>
</evidence>
<dbReference type="Proteomes" id="UP000190166">
    <property type="component" value="Unassembled WGS sequence"/>
</dbReference>
<dbReference type="InterPro" id="IPR000468">
    <property type="entry name" value="Barstar"/>
</dbReference>
<gene>
    <name evidence="3" type="ORF">SAMN05660461_4984</name>
</gene>
<dbReference type="Gene3D" id="3.30.370.10">
    <property type="entry name" value="Barstar-like"/>
    <property type="match status" value="1"/>
</dbReference>
<feature type="domain" description="Barstar (barnase inhibitor)" evidence="2">
    <location>
        <begin position="23"/>
        <end position="94"/>
    </location>
</feature>
<dbReference type="AlphaFoldDB" id="A0A1T5P8L2"/>
<evidence type="ECO:0000259" key="2">
    <source>
        <dbReference type="Pfam" id="PF01337"/>
    </source>
</evidence>
<name>A0A1T5P8L2_9BACT</name>
<accession>A0A1T5P8L2</accession>
<dbReference type="STRING" id="393003.SAMN05660461_4984"/>
<sequence>MGCMPKWERSHYLYKRKSAMEQQIIINGDVISDIPSFYREINRVFMAGEDWQLGDSLDAFNDLLYGGFGVIKNAGPVVLLWRNMERSRTALGYDVTKRYYEEKLLPDSPFNKEHFREKLDELNNGTGQTYFDILLEIIAAHPNITLQSIS</sequence>
<reference evidence="3 4" key="1">
    <citation type="submission" date="2017-02" db="EMBL/GenBank/DDBJ databases">
        <authorList>
            <person name="Peterson S.W."/>
        </authorList>
    </citation>
    <scope>NUCLEOTIDE SEQUENCE [LARGE SCALE GENOMIC DNA]</scope>
    <source>
        <strain evidence="3 4">DSM 18108</strain>
    </source>
</reference>
<dbReference type="EMBL" id="FUZZ01000004">
    <property type="protein sequence ID" value="SKD09104.1"/>
    <property type="molecule type" value="Genomic_DNA"/>
</dbReference>
<comment type="similarity">
    <text evidence="1">Belongs to the barstar family.</text>
</comment>
<proteinExistence type="inferred from homology"/>
<organism evidence="3 4">
    <name type="scientific">Chitinophaga ginsengisegetis</name>
    <dbReference type="NCBI Taxonomy" id="393003"/>
    <lineage>
        <taxon>Bacteria</taxon>
        <taxon>Pseudomonadati</taxon>
        <taxon>Bacteroidota</taxon>
        <taxon>Chitinophagia</taxon>
        <taxon>Chitinophagales</taxon>
        <taxon>Chitinophagaceae</taxon>
        <taxon>Chitinophaga</taxon>
    </lineage>
</organism>
<keyword evidence="4" id="KW-1185">Reference proteome</keyword>
<dbReference type="Pfam" id="PF01337">
    <property type="entry name" value="Barstar"/>
    <property type="match status" value="1"/>
</dbReference>
<dbReference type="InterPro" id="IPR035905">
    <property type="entry name" value="Barstar-like_sf"/>
</dbReference>
<protein>
    <submittedName>
        <fullName evidence="3">Barstar, RNAse (Barnase) inhibitor</fullName>
    </submittedName>
</protein>
<dbReference type="SUPFAM" id="SSF52038">
    <property type="entry name" value="Barstar-related"/>
    <property type="match status" value="1"/>
</dbReference>